<evidence type="ECO:0000313" key="7">
    <source>
        <dbReference type="EMBL" id="PJI95124.1"/>
    </source>
</evidence>
<keyword evidence="4 5" id="KW-0067">ATP-binding</keyword>
<dbReference type="GO" id="GO:0000725">
    <property type="term" value="P:recombinational repair"/>
    <property type="evidence" value="ECO:0007669"/>
    <property type="project" value="TreeGrafter"/>
</dbReference>
<dbReference type="EMBL" id="PGTZ01000006">
    <property type="protein sequence ID" value="PJI95124.1"/>
    <property type="molecule type" value="Genomic_DNA"/>
</dbReference>
<dbReference type="OrthoDB" id="9787585at2"/>
<keyword evidence="2 5" id="KW-0378">Hydrolase</keyword>
<feature type="domain" description="UvrD-like helicase ATP-binding" evidence="6">
    <location>
        <begin position="180"/>
        <end position="528"/>
    </location>
</feature>
<dbReference type="GO" id="GO:0005829">
    <property type="term" value="C:cytosol"/>
    <property type="evidence" value="ECO:0007669"/>
    <property type="project" value="TreeGrafter"/>
</dbReference>
<name>A0A2M8WW21_9MICO</name>
<dbReference type="InterPro" id="IPR000212">
    <property type="entry name" value="DNA_helicase_UvrD/REP"/>
</dbReference>
<dbReference type="GO" id="GO:0043138">
    <property type="term" value="F:3'-5' DNA helicase activity"/>
    <property type="evidence" value="ECO:0007669"/>
    <property type="project" value="TreeGrafter"/>
</dbReference>
<dbReference type="InterPro" id="IPR027417">
    <property type="entry name" value="P-loop_NTPase"/>
</dbReference>
<dbReference type="SUPFAM" id="SSF52540">
    <property type="entry name" value="P-loop containing nucleoside triphosphate hydrolases"/>
    <property type="match status" value="1"/>
</dbReference>
<keyword evidence="3 5" id="KW-0347">Helicase</keyword>
<dbReference type="PANTHER" id="PTHR11070">
    <property type="entry name" value="UVRD / RECB / PCRA DNA HELICASE FAMILY MEMBER"/>
    <property type="match status" value="1"/>
</dbReference>
<evidence type="ECO:0000256" key="2">
    <source>
        <dbReference type="ARBA" id="ARBA00022801"/>
    </source>
</evidence>
<dbReference type="InterPro" id="IPR014016">
    <property type="entry name" value="UvrD-like_ATP-bd"/>
</dbReference>
<evidence type="ECO:0000259" key="6">
    <source>
        <dbReference type="PROSITE" id="PS51198"/>
    </source>
</evidence>
<sequence length="784" mass="84142">MAPVPDTTATLEDEQRFFDHAREVREKARAQLAQAVSAAADNKARASLKKAAASDETHGSPQDPAAFLRIDTKDGECFYVGNAGVRDETSTPLVYSWKARYIAQLRAATHTAPGDVVRNRTYTTEPVNRVLRFDDVVLADLAERVAALDDPQLAVIEDDALLLDALDRERSPDMRQIVQTIQAAQSEIVGAEAAQLLVVQGGPGTGKTAVALHRASSLLFNEQIDADQLLVVGPNPTFTRYIASVLPELGDRHVRQTDVTRMLDVTVTATAHDDPAAARLKGDARMVGLLAKGLRDRVRTLDDALSFSVRTMPWRVRIAPDDVAEIAARYVGSPYAIGRVRFREALTAALASAVKKQAQDDGDRVPGDTATLLHPSELENAVERVWPQLSSQAYLRDLFGSLERLVAAAEGASISADELQLLRRPAAARLADQSWSREDLVLLDHVNAAINGDLPGYQHVVVDEAQDLSPMQLLSIRRRSVDGAMTVVGDIAQSTGLWARDTWDDVVDVLRSALPVRLVELEYGYRVPRSVMALAARLLPVAAPGLHVPTVVRDVEPGPQLVPVPTGAASLAATVRTAVTHHSARGRFVGLVCPDGRRAEVVAALDADDIQWHDADSGSLDKAINVVSPVGAKGLEFDAVVVVDPQAIVDAGPRGERMLYIALTRTTKFLDVVHPEGALPTLLGGTRAPVDPPAPVAPVAPVVEPVRPVPDPAVVAPDSAVVSPDPAVAPGPAGLALTAMQRKMIDLVVDELEAPTLEVLSSSFLPRELWPVVLEGVAERLREL</sequence>
<gene>
    <name evidence="7" type="ORF">CLV34_0978</name>
</gene>
<dbReference type="Gene3D" id="3.40.50.300">
    <property type="entry name" value="P-loop containing nucleotide triphosphate hydrolases"/>
    <property type="match status" value="2"/>
</dbReference>
<evidence type="ECO:0000256" key="4">
    <source>
        <dbReference type="ARBA" id="ARBA00022840"/>
    </source>
</evidence>
<dbReference type="AlphaFoldDB" id="A0A2M8WW21"/>
<accession>A0A2M8WW21</accession>
<proteinExistence type="predicted"/>
<reference evidence="7 8" key="1">
    <citation type="submission" date="2017-11" db="EMBL/GenBank/DDBJ databases">
        <title>Genomic Encyclopedia of Archaeal and Bacterial Type Strains, Phase II (KMG-II): From Individual Species to Whole Genera.</title>
        <authorList>
            <person name="Goeker M."/>
        </authorList>
    </citation>
    <scope>NUCLEOTIDE SEQUENCE [LARGE SCALE GENOMIC DNA]</scope>
    <source>
        <strain evidence="7 8">DSM 22413</strain>
    </source>
</reference>
<keyword evidence="8" id="KW-1185">Reference proteome</keyword>
<dbReference type="GO" id="GO:0003677">
    <property type="term" value="F:DNA binding"/>
    <property type="evidence" value="ECO:0007669"/>
    <property type="project" value="InterPro"/>
</dbReference>
<organism evidence="7 8">
    <name type="scientific">Luteimicrobium subarcticum</name>
    <dbReference type="NCBI Taxonomy" id="620910"/>
    <lineage>
        <taxon>Bacteria</taxon>
        <taxon>Bacillati</taxon>
        <taxon>Actinomycetota</taxon>
        <taxon>Actinomycetes</taxon>
        <taxon>Micrococcales</taxon>
        <taxon>Luteimicrobium</taxon>
    </lineage>
</organism>
<protein>
    <submittedName>
        <fullName evidence="7">DNA helicase IV</fullName>
    </submittedName>
</protein>
<evidence type="ECO:0000313" key="8">
    <source>
        <dbReference type="Proteomes" id="UP000231586"/>
    </source>
</evidence>
<dbReference type="RefSeq" id="WP_100349037.1">
    <property type="nucleotide sequence ID" value="NZ_PGTZ01000006.1"/>
</dbReference>
<dbReference type="PROSITE" id="PS51198">
    <property type="entry name" value="UVRD_HELICASE_ATP_BIND"/>
    <property type="match status" value="1"/>
</dbReference>
<dbReference type="PANTHER" id="PTHR11070:SF45">
    <property type="entry name" value="DNA 3'-5' HELICASE"/>
    <property type="match status" value="1"/>
</dbReference>
<comment type="caution">
    <text evidence="7">The sequence shown here is derived from an EMBL/GenBank/DDBJ whole genome shotgun (WGS) entry which is preliminary data.</text>
</comment>
<evidence type="ECO:0000256" key="5">
    <source>
        <dbReference type="PROSITE-ProRule" id="PRU00560"/>
    </source>
</evidence>
<evidence type="ECO:0000256" key="3">
    <source>
        <dbReference type="ARBA" id="ARBA00022806"/>
    </source>
</evidence>
<dbReference type="Proteomes" id="UP000231586">
    <property type="component" value="Unassembled WGS sequence"/>
</dbReference>
<dbReference type="Pfam" id="PF00580">
    <property type="entry name" value="UvrD-helicase"/>
    <property type="match status" value="1"/>
</dbReference>
<dbReference type="GO" id="GO:0016787">
    <property type="term" value="F:hydrolase activity"/>
    <property type="evidence" value="ECO:0007669"/>
    <property type="project" value="UniProtKB-UniRule"/>
</dbReference>
<evidence type="ECO:0000256" key="1">
    <source>
        <dbReference type="ARBA" id="ARBA00022741"/>
    </source>
</evidence>
<dbReference type="GO" id="GO:0005524">
    <property type="term" value="F:ATP binding"/>
    <property type="evidence" value="ECO:0007669"/>
    <property type="project" value="UniProtKB-UniRule"/>
</dbReference>
<keyword evidence="1 5" id="KW-0547">Nucleotide-binding</keyword>
<feature type="binding site" evidence="5">
    <location>
        <begin position="201"/>
        <end position="208"/>
    </location>
    <ligand>
        <name>ATP</name>
        <dbReference type="ChEBI" id="CHEBI:30616"/>
    </ligand>
</feature>